<protein>
    <submittedName>
        <fullName evidence="2">NAD(P)-dependent alcohol dehydrogenase</fullName>
    </submittedName>
</protein>
<dbReference type="SUPFAM" id="SSF51735">
    <property type="entry name" value="NAD(P)-binding Rossmann-fold domains"/>
    <property type="match status" value="1"/>
</dbReference>
<dbReference type="EMBL" id="JBHMCF010000064">
    <property type="protein sequence ID" value="MFB9477513.1"/>
    <property type="molecule type" value="Genomic_DNA"/>
</dbReference>
<reference evidence="2 3" key="1">
    <citation type="submission" date="2024-09" db="EMBL/GenBank/DDBJ databases">
        <authorList>
            <person name="Sun Q."/>
            <person name="Mori K."/>
        </authorList>
    </citation>
    <scope>NUCLEOTIDE SEQUENCE [LARGE SCALE GENOMIC DNA]</scope>
    <source>
        <strain evidence="2 3">JCM 3324</strain>
    </source>
</reference>
<dbReference type="CDD" id="cd08267">
    <property type="entry name" value="MDR1"/>
    <property type="match status" value="1"/>
</dbReference>
<organism evidence="2 3">
    <name type="scientific">Nonomuraea salmonea</name>
    <dbReference type="NCBI Taxonomy" id="46181"/>
    <lineage>
        <taxon>Bacteria</taxon>
        <taxon>Bacillati</taxon>
        <taxon>Actinomycetota</taxon>
        <taxon>Actinomycetes</taxon>
        <taxon>Streptosporangiales</taxon>
        <taxon>Streptosporangiaceae</taxon>
        <taxon>Nonomuraea</taxon>
    </lineage>
</organism>
<evidence type="ECO:0000259" key="1">
    <source>
        <dbReference type="SMART" id="SM00829"/>
    </source>
</evidence>
<dbReference type="InterPro" id="IPR013154">
    <property type="entry name" value="ADH-like_N"/>
</dbReference>
<dbReference type="InterPro" id="IPR020843">
    <property type="entry name" value="ER"/>
</dbReference>
<dbReference type="InterPro" id="IPR011032">
    <property type="entry name" value="GroES-like_sf"/>
</dbReference>
<sequence>MKAWVLRRYGSPDVLDLTDLDRPAPGPGEVLVQVKAASVQPWDWHLMRGEPLMARLVGPLGLRRPHLSVLGADVSGVVVAAGEGVTEFAPGDEVWSMPEGGGFAEYVTISADKVARKPHHLSFAEAAAVPLAAMTALLAIRDHAKVRPGHRMLVNGASGGVGTFAVQLAKAYGAHVTAVCGGRNADLMRTLGADEVIDYAKEDFTRGGRPYDSLLYIAGNRKFRECRRVLRPKGVCVLIGGSPGRWVQPMGQLIGTIAASALVSQRAVVANVVGCPDIRRNLDELAGLMDDGKVRPVIDSTYAFDELRPAMRYQEEGHATGKVVLTM</sequence>
<dbReference type="Pfam" id="PF08240">
    <property type="entry name" value="ADH_N"/>
    <property type="match status" value="1"/>
</dbReference>
<dbReference type="SMART" id="SM00829">
    <property type="entry name" value="PKS_ER"/>
    <property type="match status" value="1"/>
</dbReference>
<dbReference type="PANTHER" id="PTHR11695:SF648">
    <property type="entry name" value="ZINC-BINDING OXIDOREDUCTASE"/>
    <property type="match status" value="1"/>
</dbReference>
<accession>A0ABV5P4M9</accession>
<evidence type="ECO:0000313" key="3">
    <source>
        <dbReference type="Proteomes" id="UP001589568"/>
    </source>
</evidence>
<feature type="domain" description="Enoyl reductase (ER)" evidence="1">
    <location>
        <begin position="10"/>
        <end position="325"/>
    </location>
</feature>
<comment type="caution">
    <text evidence="2">The sequence shown here is derived from an EMBL/GenBank/DDBJ whole genome shotgun (WGS) entry which is preliminary data.</text>
</comment>
<dbReference type="PROSITE" id="PS01162">
    <property type="entry name" value="QOR_ZETA_CRYSTAL"/>
    <property type="match status" value="1"/>
</dbReference>
<dbReference type="Gene3D" id="3.90.180.10">
    <property type="entry name" value="Medium-chain alcohol dehydrogenases, catalytic domain"/>
    <property type="match status" value="1"/>
</dbReference>
<dbReference type="InterPro" id="IPR002364">
    <property type="entry name" value="Quin_OxRdtase/zeta-crystal_CS"/>
</dbReference>
<dbReference type="InterPro" id="IPR036291">
    <property type="entry name" value="NAD(P)-bd_dom_sf"/>
</dbReference>
<dbReference type="Gene3D" id="3.40.50.720">
    <property type="entry name" value="NAD(P)-binding Rossmann-like Domain"/>
    <property type="match status" value="1"/>
</dbReference>
<dbReference type="InterPro" id="IPR050700">
    <property type="entry name" value="YIM1/Zinc_Alcohol_DH_Fams"/>
</dbReference>
<proteinExistence type="predicted"/>
<dbReference type="RefSeq" id="WP_345389374.1">
    <property type="nucleotide sequence ID" value="NZ_BAAAXS010000001.1"/>
</dbReference>
<name>A0ABV5P4M9_9ACTN</name>
<evidence type="ECO:0000313" key="2">
    <source>
        <dbReference type="EMBL" id="MFB9477513.1"/>
    </source>
</evidence>
<dbReference type="PANTHER" id="PTHR11695">
    <property type="entry name" value="ALCOHOL DEHYDROGENASE RELATED"/>
    <property type="match status" value="1"/>
</dbReference>
<keyword evidence="3" id="KW-1185">Reference proteome</keyword>
<gene>
    <name evidence="2" type="ORF">ACFFR3_49140</name>
</gene>
<dbReference type="Pfam" id="PF13602">
    <property type="entry name" value="ADH_zinc_N_2"/>
    <property type="match status" value="1"/>
</dbReference>
<dbReference type="SUPFAM" id="SSF50129">
    <property type="entry name" value="GroES-like"/>
    <property type="match status" value="1"/>
</dbReference>
<dbReference type="Proteomes" id="UP001589568">
    <property type="component" value="Unassembled WGS sequence"/>
</dbReference>